<evidence type="ECO:0000256" key="3">
    <source>
        <dbReference type="ARBA" id="ARBA00022574"/>
    </source>
</evidence>
<accession>A0A4P9Y094</accession>
<comment type="similarity">
    <text evidence="1 6">Belongs to the WD repeat DDB2/WDR76 family.</text>
</comment>
<dbReference type="GO" id="GO:0003677">
    <property type="term" value="F:DNA binding"/>
    <property type="evidence" value="ECO:0007669"/>
    <property type="project" value="UniProtKB-UniRule"/>
</dbReference>
<dbReference type="EMBL" id="KZ992424">
    <property type="protein sequence ID" value="RKP11180.1"/>
    <property type="molecule type" value="Genomic_DNA"/>
</dbReference>
<evidence type="ECO:0000256" key="1">
    <source>
        <dbReference type="ARBA" id="ARBA00005434"/>
    </source>
</evidence>
<keyword evidence="4" id="KW-0677">Repeat</keyword>
<dbReference type="STRING" id="78915.A0A4P9Y094"/>
<keyword evidence="6" id="KW-0227">DNA damage</keyword>
<proteinExistence type="inferred from homology"/>
<evidence type="ECO:0000256" key="6">
    <source>
        <dbReference type="RuleBase" id="RU365004"/>
    </source>
</evidence>
<protein>
    <recommendedName>
        <fullName evidence="2 6">DNA damage-binding protein CMR1</fullName>
    </recommendedName>
</protein>
<feature type="region of interest" description="Disordered" evidence="7">
    <location>
        <begin position="28"/>
        <end position="75"/>
    </location>
</feature>
<dbReference type="InterPro" id="IPR001680">
    <property type="entry name" value="WD40_rpt"/>
</dbReference>
<evidence type="ECO:0000256" key="4">
    <source>
        <dbReference type="ARBA" id="ARBA00022737"/>
    </source>
</evidence>
<dbReference type="InterPro" id="IPR050853">
    <property type="entry name" value="WD_repeat_DNA-damage-binding"/>
</dbReference>
<feature type="repeat" description="WD" evidence="5">
    <location>
        <begin position="299"/>
        <end position="340"/>
    </location>
</feature>
<name>A0A4P9Y094_9FUNG</name>
<dbReference type="Proteomes" id="UP000271241">
    <property type="component" value="Unassembled WGS sequence"/>
</dbReference>
<dbReference type="PROSITE" id="PS50082">
    <property type="entry name" value="WD_REPEATS_2"/>
    <property type="match status" value="3"/>
</dbReference>
<dbReference type="SUPFAM" id="SSF50978">
    <property type="entry name" value="WD40 repeat-like"/>
    <property type="match status" value="1"/>
</dbReference>
<dbReference type="InterPro" id="IPR036322">
    <property type="entry name" value="WD40_repeat_dom_sf"/>
</dbReference>
<sequence>MNELSEYELKRLENIRRNEAVLAALNLPTFASAAPPPKRKLTVARKNTSPVRKKRASKVEQEPASRRKSARLRGEKADLSLAPTIASGAADLALTQSGANLRREHAHLRERIEGDVALAQTAAESGSGGQRRFAKLLESIAAADLGPKREVAADALHEVDALRDIFSRLAVQHAEEGTVKVTPERIYCTAFHPSDKLLVAAGDKNGTLGFWDVRATLAEYGVEDSSVPTTKQEEDEAEMEADEVKVKLENDDEDKENKVPRRSNRHVVVEIKTIKAQVADDGDLASEELEDRPDPVYTYRPHAGTIAAMRYTPDGSRLFTSSYDGTVRYLDLASQHFMEAYAYTRTADNPYAPRDMLIGSLDLDPGRPDLLWFSTNDGDVGRRDLRVPINEGMVLYPLLQKKIGCLSINPGAGRHHLLATASLDRVLRIWDARKLSAVADEVPSVTSDGPLLAEFAHGKSVTSAYWSPSGDHLVSTSYDDTLRIFSPSFDAADTKTLAPLSLNEPLGIHHNCQTGRWLTMLRANWARPLQHPTFVIGNMRRTVDLFSGVTGELLWTLTAPDIVTAVPAVTAYHPSRHAVVGGNGSGRMLVWS</sequence>
<organism evidence="8 9">
    <name type="scientific">Thamnocephalis sphaerospora</name>
    <dbReference type="NCBI Taxonomy" id="78915"/>
    <lineage>
        <taxon>Eukaryota</taxon>
        <taxon>Fungi</taxon>
        <taxon>Fungi incertae sedis</taxon>
        <taxon>Zoopagomycota</taxon>
        <taxon>Zoopagomycotina</taxon>
        <taxon>Zoopagomycetes</taxon>
        <taxon>Zoopagales</taxon>
        <taxon>Sigmoideomycetaceae</taxon>
        <taxon>Thamnocephalis</taxon>
    </lineage>
</organism>
<evidence type="ECO:0000256" key="7">
    <source>
        <dbReference type="SAM" id="MobiDB-lite"/>
    </source>
</evidence>
<reference evidence="9" key="1">
    <citation type="journal article" date="2018" name="Nat. Microbiol.">
        <title>Leveraging single-cell genomics to expand the fungal tree of life.</title>
        <authorList>
            <person name="Ahrendt S.R."/>
            <person name="Quandt C.A."/>
            <person name="Ciobanu D."/>
            <person name="Clum A."/>
            <person name="Salamov A."/>
            <person name="Andreopoulos B."/>
            <person name="Cheng J.F."/>
            <person name="Woyke T."/>
            <person name="Pelin A."/>
            <person name="Henrissat B."/>
            <person name="Reynolds N.K."/>
            <person name="Benny G.L."/>
            <person name="Smith M.E."/>
            <person name="James T.Y."/>
            <person name="Grigoriev I.V."/>
        </authorList>
    </citation>
    <scope>NUCLEOTIDE SEQUENCE [LARGE SCALE GENOMIC DNA]</scope>
    <source>
        <strain evidence="9">RSA 1356</strain>
    </source>
</reference>
<comment type="function">
    <text evidence="6">DNA-binding protein that binds to both single- and double-stranded DNA. Binds preferentially to UV-damaged DNA. May be involved in DNA-metabolic processes.</text>
</comment>
<evidence type="ECO:0000256" key="2">
    <source>
        <dbReference type="ARBA" id="ARBA00021132"/>
    </source>
</evidence>
<dbReference type="PROSITE" id="PS50294">
    <property type="entry name" value="WD_REPEATS_REGION"/>
    <property type="match status" value="1"/>
</dbReference>
<dbReference type="PANTHER" id="PTHR14773:SF0">
    <property type="entry name" value="WD REPEAT-CONTAINING PROTEIN 76"/>
    <property type="match status" value="1"/>
</dbReference>
<evidence type="ECO:0000256" key="5">
    <source>
        <dbReference type="PROSITE-ProRule" id="PRU00221"/>
    </source>
</evidence>
<gene>
    <name evidence="8" type="ORF">THASP1DRAFT_27016</name>
</gene>
<dbReference type="OrthoDB" id="9890280at2759"/>
<keyword evidence="6" id="KW-0238">DNA-binding</keyword>
<dbReference type="GO" id="GO:2000001">
    <property type="term" value="P:regulation of DNA damage checkpoint"/>
    <property type="evidence" value="ECO:0007669"/>
    <property type="project" value="TreeGrafter"/>
</dbReference>
<dbReference type="Gene3D" id="2.130.10.10">
    <property type="entry name" value="YVTN repeat-like/Quinoprotein amine dehydrogenase"/>
    <property type="match status" value="2"/>
</dbReference>
<keyword evidence="3 5" id="KW-0853">WD repeat</keyword>
<feature type="repeat" description="WD" evidence="5">
    <location>
        <begin position="417"/>
        <end position="440"/>
    </location>
</feature>
<dbReference type="InterPro" id="IPR015943">
    <property type="entry name" value="WD40/YVTN_repeat-like_dom_sf"/>
</dbReference>
<evidence type="ECO:0000313" key="8">
    <source>
        <dbReference type="EMBL" id="RKP11180.1"/>
    </source>
</evidence>
<dbReference type="GO" id="GO:0006974">
    <property type="term" value="P:DNA damage response"/>
    <property type="evidence" value="ECO:0007669"/>
    <property type="project" value="UniProtKB-KW"/>
</dbReference>
<feature type="repeat" description="WD" evidence="5">
    <location>
        <begin position="454"/>
        <end position="486"/>
    </location>
</feature>
<dbReference type="SMART" id="SM00320">
    <property type="entry name" value="WD40"/>
    <property type="match status" value="4"/>
</dbReference>
<dbReference type="Pfam" id="PF00400">
    <property type="entry name" value="WD40"/>
    <property type="match status" value="3"/>
</dbReference>
<keyword evidence="9" id="KW-1185">Reference proteome</keyword>
<dbReference type="AlphaFoldDB" id="A0A4P9Y094"/>
<dbReference type="PANTHER" id="PTHR14773">
    <property type="entry name" value="WD REPEAT-CONTAINING PROTEIN 76"/>
    <property type="match status" value="1"/>
</dbReference>
<evidence type="ECO:0000313" key="9">
    <source>
        <dbReference type="Proteomes" id="UP000271241"/>
    </source>
</evidence>
<dbReference type="GO" id="GO:0005634">
    <property type="term" value="C:nucleus"/>
    <property type="evidence" value="ECO:0007669"/>
    <property type="project" value="TreeGrafter"/>
</dbReference>